<evidence type="ECO:0008006" key="3">
    <source>
        <dbReference type="Google" id="ProtNLM"/>
    </source>
</evidence>
<dbReference type="InterPro" id="IPR007359">
    <property type="entry name" value="SigmaE_reg_RseC_MucC"/>
</dbReference>
<dbReference type="Pfam" id="PF04246">
    <property type="entry name" value="RseC_MucC"/>
    <property type="match status" value="1"/>
</dbReference>
<feature type="transmembrane region" description="Helical" evidence="1">
    <location>
        <begin position="79"/>
        <end position="101"/>
    </location>
</feature>
<dbReference type="InterPro" id="IPR026268">
    <property type="entry name" value="RseC"/>
</dbReference>
<keyword evidence="1" id="KW-0812">Transmembrane</keyword>
<dbReference type="PIRSF" id="PIRSF004923">
    <property type="entry name" value="RseC"/>
    <property type="match status" value="1"/>
</dbReference>
<dbReference type="PANTHER" id="PTHR35867">
    <property type="entry name" value="PROTEIN RSEC"/>
    <property type="match status" value="1"/>
</dbReference>
<dbReference type="EMBL" id="UOFF01000006">
    <property type="protein sequence ID" value="VAW52762.1"/>
    <property type="molecule type" value="Genomic_DNA"/>
</dbReference>
<evidence type="ECO:0000256" key="1">
    <source>
        <dbReference type="SAM" id="Phobius"/>
    </source>
</evidence>
<accession>A0A3B0WNL9</accession>
<protein>
    <recommendedName>
        <fullName evidence="3">Sigma factor RpoE regulatory protein RseC</fullName>
    </recommendedName>
</protein>
<name>A0A3B0WNL9_9ZZZZ</name>
<reference evidence="2" key="1">
    <citation type="submission" date="2018-06" db="EMBL/GenBank/DDBJ databases">
        <authorList>
            <person name="Zhirakovskaya E."/>
        </authorList>
    </citation>
    <scope>NUCLEOTIDE SEQUENCE</scope>
</reference>
<dbReference type="AlphaFoldDB" id="A0A3B0WNL9"/>
<keyword evidence="1" id="KW-0472">Membrane</keyword>
<gene>
    <name evidence="2" type="ORF">MNBD_GAMMA07-1870</name>
</gene>
<keyword evidence="1" id="KW-1133">Transmembrane helix</keyword>
<proteinExistence type="predicted"/>
<dbReference type="PANTHER" id="PTHR35867:SF1">
    <property type="entry name" value="PROTEIN RSEC"/>
    <property type="match status" value="1"/>
</dbReference>
<sequence>MIEETAVVISVLEQQALLETQRKSVCQSCSVKSGCGTSTLAKVVGKRSSQFFVDNVLGVNVGDKVIVAVDENALVQGSLLIYLFPLLFIMVIGLIVEMLFVNELITIFSVVVGFVLAMLVVRYVFSGSHLKKSIQPHLIRRV</sequence>
<evidence type="ECO:0000313" key="2">
    <source>
        <dbReference type="EMBL" id="VAW52762.1"/>
    </source>
</evidence>
<feature type="transmembrane region" description="Helical" evidence="1">
    <location>
        <begin position="107"/>
        <end position="125"/>
    </location>
</feature>
<organism evidence="2">
    <name type="scientific">hydrothermal vent metagenome</name>
    <dbReference type="NCBI Taxonomy" id="652676"/>
    <lineage>
        <taxon>unclassified sequences</taxon>
        <taxon>metagenomes</taxon>
        <taxon>ecological metagenomes</taxon>
    </lineage>
</organism>